<evidence type="ECO:0000256" key="18">
    <source>
        <dbReference type="ARBA" id="ARBA00023228"/>
    </source>
</evidence>
<keyword evidence="14" id="KW-0333">Golgi apparatus</keyword>
<dbReference type="Proteomes" id="UP000294498">
    <property type="component" value="Unassembled WGS sequence"/>
</dbReference>
<keyword evidence="11" id="KW-0378">Hydrolase</keyword>
<evidence type="ECO:0000256" key="3">
    <source>
        <dbReference type="ARBA" id="ARBA00004555"/>
    </source>
</evidence>
<evidence type="ECO:0000256" key="15">
    <source>
        <dbReference type="ARBA" id="ARBA00023049"/>
    </source>
</evidence>
<keyword evidence="10" id="KW-0732">Signal</keyword>
<reference evidence="23 24" key="1">
    <citation type="submission" date="2019-03" db="EMBL/GenBank/DDBJ databases">
        <title>Genomic Encyclopedia of Type Strains, Phase IV (KMG-IV): sequencing the most valuable type-strain genomes for metagenomic binning, comparative biology and taxonomic classification.</title>
        <authorList>
            <person name="Goeker M."/>
        </authorList>
    </citation>
    <scope>NUCLEOTIDE SEQUENCE [LARGE SCALE GENOMIC DNA]</scope>
    <source>
        <strain evidence="23 24">DSM 100059</strain>
    </source>
</reference>
<protein>
    <recommendedName>
        <fullName evidence="5">Carboxypeptidase Q</fullName>
    </recommendedName>
    <alternativeName>
        <fullName evidence="20">Plasma glutamate carboxypeptidase</fullName>
    </alternativeName>
</protein>
<evidence type="ECO:0000256" key="12">
    <source>
        <dbReference type="ARBA" id="ARBA00022824"/>
    </source>
</evidence>
<feature type="region of interest" description="Disordered" evidence="21">
    <location>
        <begin position="179"/>
        <end position="201"/>
    </location>
</feature>
<proteinExistence type="predicted"/>
<comment type="subcellular location">
    <subcellularLocation>
        <location evidence="1">Endoplasmic reticulum</location>
    </subcellularLocation>
    <subcellularLocation>
        <location evidence="3">Golgi apparatus</location>
    </subcellularLocation>
    <subcellularLocation>
        <location evidence="2">Lysosome</location>
    </subcellularLocation>
    <subcellularLocation>
        <location evidence="4">Secreted</location>
    </subcellularLocation>
</comment>
<sequence>MKQYLVVLLILSCASVRSQDTPDSAIVARIKTEAFEHSRVMEFAFHLTDASGPRLTNSPGLYRAQQWVLATLRSWGLSNVDLEPWGTFGKGWEVTRDYLAMTEPYYQPLIAYPVAWSKGTGWPFTAEVALYHPKDSAEQAALRGTLRGKLVLYPSSASIQFPFEADAKRYSDSELASIVTPPQPIPPRPSIVNRRPSPQPTVRRPVMVSPNIFFQQEGVIGSLTSNVRDRDGTVYVQGTSSYRWEDSLKPMRLELSFEGYHQLQRLLEDGIQVKLEGDMETRYVTKDSIAYNVIGEIPGVDPLLKDQLVIIGGHLDSWQSATGATDNGAGSAVMLEVMRILTTLQIHPRRTIRIILWSGEEQGLLGSRGYVGRHFKSDSTARSKVSAYYNLDEGSGKIRGVYLQGDTAAGEVFKQWLEPFKELGASTITVQGTDGTDHLSFADVGIPGFQFIQDPLEYETRTHHSNMDTYDHLSPDDLKQASAIIATFVYQTAMRDGMIPRK</sequence>
<accession>A0A4R8DUH4</accession>
<evidence type="ECO:0000256" key="11">
    <source>
        <dbReference type="ARBA" id="ARBA00022801"/>
    </source>
</evidence>
<keyword evidence="24" id="KW-1185">Reference proteome</keyword>
<dbReference type="GO" id="GO:0005764">
    <property type="term" value="C:lysosome"/>
    <property type="evidence" value="ECO:0007669"/>
    <property type="project" value="UniProtKB-SubCell"/>
</dbReference>
<evidence type="ECO:0000256" key="4">
    <source>
        <dbReference type="ARBA" id="ARBA00004613"/>
    </source>
</evidence>
<dbReference type="InterPro" id="IPR007484">
    <property type="entry name" value="Peptidase_M28"/>
</dbReference>
<evidence type="ECO:0000256" key="6">
    <source>
        <dbReference type="ARBA" id="ARBA00022525"/>
    </source>
</evidence>
<keyword evidence="18" id="KW-0458">Lysosome</keyword>
<keyword evidence="17" id="KW-0325">Glycoprotein</keyword>
<dbReference type="GO" id="GO:0006508">
    <property type="term" value="P:proteolysis"/>
    <property type="evidence" value="ECO:0007669"/>
    <property type="project" value="UniProtKB-KW"/>
</dbReference>
<evidence type="ECO:0000256" key="7">
    <source>
        <dbReference type="ARBA" id="ARBA00022645"/>
    </source>
</evidence>
<evidence type="ECO:0000313" key="23">
    <source>
        <dbReference type="EMBL" id="TDX01819.1"/>
    </source>
</evidence>
<evidence type="ECO:0000313" key="24">
    <source>
        <dbReference type="Proteomes" id="UP000294498"/>
    </source>
</evidence>
<gene>
    <name evidence="23" type="ORF">EDB95_2862</name>
</gene>
<dbReference type="GO" id="GO:0005576">
    <property type="term" value="C:extracellular region"/>
    <property type="evidence" value="ECO:0007669"/>
    <property type="project" value="UniProtKB-SubCell"/>
</dbReference>
<evidence type="ECO:0000256" key="9">
    <source>
        <dbReference type="ARBA" id="ARBA00022723"/>
    </source>
</evidence>
<dbReference type="Pfam" id="PF04389">
    <property type="entry name" value="Peptidase_M28"/>
    <property type="match status" value="1"/>
</dbReference>
<dbReference type="PANTHER" id="PTHR12053:SF3">
    <property type="entry name" value="CARBOXYPEPTIDASE Q"/>
    <property type="match status" value="1"/>
</dbReference>
<evidence type="ECO:0000256" key="19">
    <source>
        <dbReference type="ARBA" id="ARBA00025833"/>
    </source>
</evidence>
<dbReference type="AlphaFoldDB" id="A0A4R8DUH4"/>
<organism evidence="23 24">
    <name type="scientific">Dinghuibacter silviterrae</name>
    <dbReference type="NCBI Taxonomy" id="1539049"/>
    <lineage>
        <taxon>Bacteria</taxon>
        <taxon>Pseudomonadati</taxon>
        <taxon>Bacteroidota</taxon>
        <taxon>Chitinophagia</taxon>
        <taxon>Chitinophagales</taxon>
        <taxon>Chitinophagaceae</taxon>
        <taxon>Dinghuibacter</taxon>
    </lineage>
</organism>
<evidence type="ECO:0000256" key="5">
    <source>
        <dbReference type="ARBA" id="ARBA00014116"/>
    </source>
</evidence>
<feature type="domain" description="Peptidase M28" evidence="22">
    <location>
        <begin position="292"/>
        <end position="489"/>
    </location>
</feature>
<evidence type="ECO:0000256" key="17">
    <source>
        <dbReference type="ARBA" id="ARBA00023180"/>
    </source>
</evidence>
<dbReference type="GO" id="GO:0004180">
    <property type="term" value="F:carboxypeptidase activity"/>
    <property type="evidence" value="ECO:0007669"/>
    <property type="project" value="UniProtKB-KW"/>
</dbReference>
<dbReference type="Gene3D" id="3.40.630.10">
    <property type="entry name" value="Zn peptidases"/>
    <property type="match status" value="2"/>
</dbReference>
<keyword evidence="8" id="KW-0645">Protease</keyword>
<evidence type="ECO:0000256" key="10">
    <source>
        <dbReference type="ARBA" id="ARBA00022729"/>
    </source>
</evidence>
<keyword evidence="16" id="KW-0865">Zymogen</keyword>
<dbReference type="PANTHER" id="PTHR12053">
    <property type="entry name" value="PROTEASE FAMILY M28 PLASMA GLUTAMATE CARBOXYPEPTIDASE-RELATED"/>
    <property type="match status" value="1"/>
</dbReference>
<evidence type="ECO:0000256" key="21">
    <source>
        <dbReference type="SAM" id="MobiDB-lite"/>
    </source>
</evidence>
<keyword evidence="15" id="KW-0482">Metalloprotease</keyword>
<evidence type="ECO:0000259" key="22">
    <source>
        <dbReference type="Pfam" id="PF04389"/>
    </source>
</evidence>
<evidence type="ECO:0000256" key="14">
    <source>
        <dbReference type="ARBA" id="ARBA00023034"/>
    </source>
</evidence>
<keyword evidence="9" id="KW-0479">Metal-binding</keyword>
<keyword evidence="13" id="KW-0862">Zinc</keyword>
<dbReference type="EMBL" id="SODV01000001">
    <property type="protein sequence ID" value="TDX01819.1"/>
    <property type="molecule type" value="Genomic_DNA"/>
</dbReference>
<dbReference type="GO" id="GO:0070573">
    <property type="term" value="F:metallodipeptidase activity"/>
    <property type="evidence" value="ECO:0007669"/>
    <property type="project" value="InterPro"/>
</dbReference>
<keyword evidence="7" id="KW-0121">Carboxypeptidase</keyword>
<evidence type="ECO:0000256" key="16">
    <source>
        <dbReference type="ARBA" id="ARBA00023145"/>
    </source>
</evidence>
<evidence type="ECO:0000256" key="13">
    <source>
        <dbReference type="ARBA" id="ARBA00022833"/>
    </source>
</evidence>
<comment type="subunit">
    <text evidence="19">Homodimer. The monomeric form is inactive while the homodimer is active.</text>
</comment>
<dbReference type="SUPFAM" id="SSF53187">
    <property type="entry name" value="Zn-dependent exopeptidases"/>
    <property type="match status" value="1"/>
</dbReference>
<dbReference type="OrthoDB" id="9769665at2"/>
<dbReference type="InterPro" id="IPR039866">
    <property type="entry name" value="CPQ"/>
</dbReference>
<evidence type="ECO:0000256" key="20">
    <source>
        <dbReference type="ARBA" id="ARBA00033328"/>
    </source>
</evidence>
<dbReference type="RefSeq" id="WP_133994457.1">
    <property type="nucleotide sequence ID" value="NZ_SODV01000001.1"/>
</dbReference>
<evidence type="ECO:0000256" key="1">
    <source>
        <dbReference type="ARBA" id="ARBA00004240"/>
    </source>
</evidence>
<keyword evidence="12" id="KW-0256">Endoplasmic reticulum</keyword>
<evidence type="ECO:0000256" key="2">
    <source>
        <dbReference type="ARBA" id="ARBA00004371"/>
    </source>
</evidence>
<dbReference type="Gene3D" id="3.50.30.30">
    <property type="match status" value="1"/>
</dbReference>
<comment type="caution">
    <text evidence="23">The sequence shown here is derived from an EMBL/GenBank/DDBJ whole genome shotgun (WGS) entry which is preliminary data.</text>
</comment>
<keyword evidence="6" id="KW-0964">Secreted</keyword>
<name>A0A4R8DUH4_9BACT</name>
<evidence type="ECO:0000256" key="8">
    <source>
        <dbReference type="ARBA" id="ARBA00022670"/>
    </source>
</evidence>
<dbReference type="GO" id="GO:0046872">
    <property type="term" value="F:metal ion binding"/>
    <property type="evidence" value="ECO:0007669"/>
    <property type="project" value="UniProtKB-KW"/>
</dbReference>